<dbReference type="InterPro" id="IPR004323">
    <property type="entry name" value="Ion_tolerance_CutA"/>
</dbReference>
<dbReference type="InterPro" id="IPR011322">
    <property type="entry name" value="N-reg_PII-like_a/b"/>
</dbReference>
<gene>
    <name evidence="2" type="ORF">LDJ79_21090</name>
</gene>
<dbReference type="EMBL" id="JAIWIU010000187">
    <property type="protein sequence ID" value="MCA2018624.1"/>
    <property type="molecule type" value="Genomic_DNA"/>
</dbReference>
<evidence type="ECO:0000313" key="3">
    <source>
        <dbReference type="Proteomes" id="UP001199044"/>
    </source>
</evidence>
<accession>A0ABS7YWN0</accession>
<name>A0ABS7YWN0_9VIBR</name>
<evidence type="ECO:0000313" key="2">
    <source>
        <dbReference type="EMBL" id="MCA2018624.1"/>
    </source>
</evidence>
<reference evidence="3" key="1">
    <citation type="submission" date="2023-07" db="EMBL/GenBank/DDBJ databases">
        <title>Molecular identification of indigenous halophilic bacteria isolated from red sea cost, biodegradation of synthetic dyes and assessment of degraded metabolite toxicity.</title>
        <authorList>
            <person name="Chaieb K."/>
            <person name="Altayb H.N."/>
        </authorList>
    </citation>
    <scope>NUCLEOTIDE SEQUENCE [LARGE SCALE GENOMIC DNA]</scope>
    <source>
        <strain evidence="3">K20</strain>
    </source>
</reference>
<sequence length="108" mass="12347">MNPQDFCIVLTTTNKQENAQSMIQALLEQKLAACIQTMPISSHYVWQGEVCHDDEVLLVIKTQLECYSDVEQTVAALHDYDVPQIVQVPITEGFHPYLAWIKQNTQKK</sequence>
<keyword evidence="3" id="KW-1185">Reference proteome</keyword>
<comment type="caution">
    <text evidence="2">The sequence shown here is derived from an EMBL/GenBank/DDBJ whole genome shotgun (WGS) entry which is preliminary data.</text>
</comment>
<dbReference type="PANTHER" id="PTHR23419">
    <property type="entry name" value="DIVALENT CATION TOLERANCE CUTA-RELATED"/>
    <property type="match status" value="1"/>
</dbReference>
<proteinExistence type="inferred from homology"/>
<dbReference type="Gene3D" id="3.30.70.120">
    <property type="match status" value="1"/>
</dbReference>
<dbReference type="Proteomes" id="UP001199044">
    <property type="component" value="Unassembled WGS sequence"/>
</dbReference>
<dbReference type="PANTHER" id="PTHR23419:SF8">
    <property type="entry name" value="FI09726P"/>
    <property type="match status" value="1"/>
</dbReference>
<dbReference type="SUPFAM" id="SSF54913">
    <property type="entry name" value="GlnB-like"/>
    <property type="match status" value="1"/>
</dbReference>
<dbReference type="Pfam" id="PF03091">
    <property type="entry name" value="CutA1"/>
    <property type="match status" value="1"/>
</dbReference>
<evidence type="ECO:0000256" key="1">
    <source>
        <dbReference type="ARBA" id="ARBA00010169"/>
    </source>
</evidence>
<comment type="similarity">
    <text evidence="1">Belongs to the CutA family.</text>
</comment>
<dbReference type="RefSeq" id="WP_068718317.1">
    <property type="nucleotide sequence ID" value="NZ_AP014636.1"/>
</dbReference>
<protein>
    <submittedName>
        <fullName evidence="2">Divalent-cation tolerance protein CutA</fullName>
    </submittedName>
</protein>
<dbReference type="InterPro" id="IPR015867">
    <property type="entry name" value="N-reg_PII/ATP_PRibTrfase_C"/>
</dbReference>
<organism evidence="2 3">
    <name type="scientific">Vibrio tritonius</name>
    <dbReference type="NCBI Taxonomy" id="1435069"/>
    <lineage>
        <taxon>Bacteria</taxon>
        <taxon>Pseudomonadati</taxon>
        <taxon>Pseudomonadota</taxon>
        <taxon>Gammaproteobacteria</taxon>
        <taxon>Vibrionales</taxon>
        <taxon>Vibrionaceae</taxon>
        <taxon>Vibrio</taxon>
    </lineage>
</organism>